<dbReference type="PANTHER" id="PTHR11740:SF0">
    <property type="entry name" value="CASEIN KINASE II SUBUNIT BETA"/>
    <property type="match status" value="1"/>
</dbReference>
<dbReference type="InterPro" id="IPR000704">
    <property type="entry name" value="Casein_kinase_II_reg-sub"/>
</dbReference>
<dbReference type="SUPFAM" id="SSF57798">
    <property type="entry name" value="Casein kinase II beta subunit"/>
    <property type="match status" value="1"/>
</dbReference>
<dbReference type="AlphaFoldDB" id="A0A9C7PRP9"/>
<keyword evidence="4" id="KW-1185">Reference proteome</keyword>
<gene>
    <name evidence="3" type="ORF">GpartN1_g795.t1</name>
</gene>
<dbReference type="Pfam" id="PF01214">
    <property type="entry name" value="CK_II_beta"/>
    <property type="match status" value="1"/>
</dbReference>
<dbReference type="PANTHER" id="PTHR11740">
    <property type="entry name" value="CASEIN KINASE II SUBUNIT BETA"/>
    <property type="match status" value="1"/>
</dbReference>
<dbReference type="PRINTS" id="PR00472">
    <property type="entry name" value="CASNKINASEII"/>
</dbReference>
<dbReference type="GO" id="GO:0019887">
    <property type="term" value="F:protein kinase regulator activity"/>
    <property type="evidence" value="ECO:0007669"/>
    <property type="project" value="InterPro"/>
</dbReference>
<evidence type="ECO:0000256" key="1">
    <source>
        <dbReference type="ARBA" id="ARBA00006941"/>
    </source>
</evidence>
<reference evidence="3" key="1">
    <citation type="journal article" date="2022" name="Proc. Natl. Acad. Sci. U.S.A.">
        <title>Life cycle and functional genomics of the unicellular red alga Galdieria for elucidating algal and plant evolution and industrial use.</title>
        <authorList>
            <person name="Hirooka S."/>
            <person name="Itabashi T."/>
            <person name="Ichinose T.M."/>
            <person name="Onuma R."/>
            <person name="Fujiwara T."/>
            <person name="Yamashita S."/>
            <person name="Jong L.W."/>
            <person name="Tomita R."/>
            <person name="Iwane A.H."/>
            <person name="Miyagishima S.Y."/>
        </authorList>
    </citation>
    <scope>NUCLEOTIDE SEQUENCE</scope>
    <source>
        <strain evidence="3">NBRC 102759</strain>
    </source>
</reference>
<dbReference type="EMBL" id="BQMJ01000005">
    <property type="protein sequence ID" value="GJQ09004.1"/>
    <property type="molecule type" value="Genomic_DNA"/>
</dbReference>
<evidence type="ECO:0000313" key="3">
    <source>
        <dbReference type="EMBL" id="GJQ09004.1"/>
    </source>
</evidence>
<evidence type="ECO:0000256" key="2">
    <source>
        <dbReference type="RuleBase" id="RU361268"/>
    </source>
</evidence>
<protein>
    <recommendedName>
        <fullName evidence="2">Casein kinase II subunit beta</fullName>
        <shortName evidence="2">CK II beta</shortName>
    </recommendedName>
</protein>
<accession>A0A9C7PRP9</accession>
<dbReference type="FunFam" id="2.20.25.20:FF:000001">
    <property type="entry name" value="Casein kinase II subunit beta"/>
    <property type="match status" value="1"/>
</dbReference>
<dbReference type="InterPro" id="IPR016149">
    <property type="entry name" value="Casein_kin_II_reg-sub_N"/>
</dbReference>
<comment type="similarity">
    <text evidence="1 2">Belongs to the casein kinase 2 subunit beta family.</text>
</comment>
<sequence>MFAAEDFAVSLSNGPKDNSFASSEEGSLDSELSKDTSWIMWFCSLKGNEFFCEVDEEFIHDDFNLTGLSTQVAFYEHAVDTILDFDIPEGELDERQQELVEVAAETLYGLIHARFILTARGLQLMLEKFNRADFGRCPRVLCHGQPVVPVGLSDTPRQNTVKVFCPRCWDIFNPRSRSHCTLDGAYWGTTFAHLFFHTYPDRIPVRNKETYIPRIYGFRLHESSEEIRRNRGDCVGIGDTNNAE</sequence>
<proteinExistence type="inferred from homology"/>
<dbReference type="FunFam" id="1.10.1820.10:FF:000005">
    <property type="entry name" value="Casein kinase II subunit beta"/>
    <property type="match status" value="1"/>
</dbReference>
<name>A0A9C7PRP9_9RHOD</name>
<dbReference type="OrthoDB" id="3971593at2759"/>
<dbReference type="GO" id="GO:0005956">
    <property type="term" value="C:protein kinase CK2 complex"/>
    <property type="evidence" value="ECO:0007669"/>
    <property type="project" value="UniProtKB-UniRule"/>
</dbReference>
<comment type="subunit">
    <text evidence="2">Tetramer of two alpha and two beta subunits.</text>
</comment>
<dbReference type="Gene3D" id="1.10.1820.10">
    <property type="entry name" value="protein kinase ck2 holoenzyme, chain C, domain 1"/>
    <property type="match status" value="1"/>
</dbReference>
<dbReference type="Gene3D" id="2.20.25.20">
    <property type="match status" value="1"/>
</dbReference>
<evidence type="ECO:0000313" key="4">
    <source>
        <dbReference type="Proteomes" id="UP001061958"/>
    </source>
</evidence>
<dbReference type="Proteomes" id="UP001061958">
    <property type="component" value="Unassembled WGS sequence"/>
</dbReference>
<dbReference type="GO" id="GO:0005737">
    <property type="term" value="C:cytoplasm"/>
    <property type="evidence" value="ECO:0007669"/>
    <property type="project" value="TreeGrafter"/>
</dbReference>
<dbReference type="SMART" id="SM01085">
    <property type="entry name" value="CK_II_beta"/>
    <property type="match status" value="1"/>
</dbReference>
<organism evidence="3 4">
    <name type="scientific">Galdieria partita</name>
    <dbReference type="NCBI Taxonomy" id="83374"/>
    <lineage>
        <taxon>Eukaryota</taxon>
        <taxon>Rhodophyta</taxon>
        <taxon>Bangiophyceae</taxon>
        <taxon>Galdieriales</taxon>
        <taxon>Galdieriaceae</taxon>
        <taxon>Galdieria</taxon>
    </lineage>
</organism>
<reference evidence="3" key="2">
    <citation type="submission" date="2022-01" db="EMBL/GenBank/DDBJ databases">
        <authorList>
            <person name="Hirooka S."/>
            <person name="Miyagishima S.Y."/>
        </authorList>
    </citation>
    <scope>NUCLEOTIDE SEQUENCE</scope>
    <source>
        <strain evidence="3">NBRC 102759</strain>
    </source>
</reference>
<dbReference type="InterPro" id="IPR035991">
    <property type="entry name" value="Casein_kinase_II_beta-like"/>
</dbReference>
<comment type="caution">
    <text evidence="3">The sequence shown here is derived from an EMBL/GenBank/DDBJ whole genome shotgun (WGS) entry which is preliminary data.</text>
</comment>